<gene>
    <name evidence="3" type="ORF">SPPG_07049</name>
</gene>
<dbReference type="InterPro" id="IPR002110">
    <property type="entry name" value="Ankyrin_rpt"/>
</dbReference>
<dbReference type="Gene3D" id="1.25.40.20">
    <property type="entry name" value="Ankyrin repeat-containing domain"/>
    <property type="match status" value="1"/>
</dbReference>
<evidence type="ECO:0000259" key="2">
    <source>
        <dbReference type="Pfam" id="PF00501"/>
    </source>
</evidence>
<dbReference type="SMART" id="SM00248">
    <property type="entry name" value="ANK"/>
    <property type="match status" value="5"/>
</dbReference>
<dbReference type="PROSITE" id="PS50297">
    <property type="entry name" value="ANK_REP_REGION"/>
    <property type="match status" value="3"/>
</dbReference>
<dbReference type="SUPFAM" id="SSF56801">
    <property type="entry name" value="Acetyl-CoA synthetase-like"/>
    <property type="match status" value="1"/>
</dbReference>
<dbReference type="InterPro" id="IPR000873">
    <property type="entry name" value="AMP-dep_synth/lig_dom"/>
</dbReference>
<dbReference type="GO" id="GO:0005737">
    <property type="term" value="C:cytoplasm"/>
    <property type="evidence" value="ECO:0007669"/>
    <property type="project" value="TreeGrafter"/>
</dbReference>
<feature type="repeat" description="ANK" evidence="1">
    <location>
        <begin position="773"/>
        <end position="805"/>
    </location>
</feature>
<dbReference type="GO" id="GO:0043041">
    <property type="term" value="P:amino acid activation for nonribosomal peptide biosynthetic process"/>
    <property type="evidence" value="ECO:0007669"/>
    <property type="project" value="TreeGrafter"/>
</dbReference>
<dbReference type="EMBL" id="KQ257463">
    <property type="protein sequence ID" value="KNC97577.1"/>
    <property type="molecule type" value="Genomic_DNA"/>
</dbReference>
<feature type="repeat" description="ANK" evidence="1">
    <location>
        <begin position="663"/>
        <end position="695"/>
    </location>
</feature>
<dbReference type="PROSITE" id="PS00012">
    <property type="entry name" value="PHOSPHOPANTETHEINE"/>
    <property type="match status" value="1"/>
</dbReference>
<dbReference type="Pfam" id="PF00501">
    <property type="entry name" value="AMP-binding"/>
    <property type="match status" value="1"/>
</dbReference>
<feature type="repeat" description="ANK" evidence="1">
    <location>
        <begin position="696"/>
        <end position="718"/>
    </location>
</feature>
<dbReference type="Gene3D" id="1.10.1200.10">
    <property type="entry name" value="ACP-like"/>
    <property type="match status" value="1"/>
</dbReference>
<dbReference type="InterPro" id="IPR036736">
    <property type="entry name" value="ACP-like_sf"/>
</dbReference>
<dbReference type="GeneID" id="27690297"/>
<organism evidence="3 4">
    <name type="scientific">Spizellomyces punctatus (strain DAOM BR117)</name>
    <dbReference type="NCBI Taxonomy" id="645134"/>
    <lineage>
        <taxon>Eukaryota</taxon>
        <taxon>Fungi</taxon>
        <taxon>Fungi incertae sedis</taxon>
        <taxon>Chytridiomycota</taxon>
        <taxon>Chytridiomycota incertae sedis</taxon>
        <taxon>Chytridiomycetes</taxon>
        <taxon>Spizellomycetales</taxon>
        <taxon>Spizellomycetaceae</taxon>
        <taxon>Spizellomyces</taxon>
    </lineage>
</organism>
<dbReference type="SUPFAM" id="SSF47336">
    <property type="entry name" value="ACP-like"/>
    <property type="match status" value="1"/>
</dbReference>
<dbReference type="STRING" id="645134.A0A0L0H8S4"/>
<dbReference type="InParanoid" id="A0A0L0H8S4"/>
<dbReference type="PROSITE" id="PS50088">
    <property type="entry name" value="ANK_REPEAT"/>
    <property type="match status" value="4"/>
</dbReference>
<dbReference type="GO" id="GO:0031177">
    <property type="term" value="F:phosphopantetheine binding"/>
    <property type="evidence" value="ECO:0007669"/>
    <property type="project" value="TreeGrafter"/>
</dbReference>
<keyword evidence="4" id="KW-1185">Reference proteome</keyword>
<sequence length="855" mass="91644">MWDMSIGKGTVGILVDEGIMLPILMLAVLLCSPKAALVPMDATDPRLHYIIDDTDPDVVIAKDDAGRAKLVEAVGKSERRKSGRCVTLDALTNEMKNCGEDDEAVAGSTCTGADVSHIYFTSGSTGRPKGCITSRSSLTSYSHAKNTAHQINSSSTIFVASSHTFDPSLGDFISAWIAGATVALAPRTTIFTALFHCLSSTQSTHVLTTPALFGTLQGYGPKGLPALQVIALGGEPTPQSVVDTWAEQVVLLNTYGVTECCVYQTACRLRPGISRKNIGAPLAGNSLLIMSSPHGWEKIPCTDPTEMLPVAEHSKEIGELWISGHQVGLGYLNRPTLTAERFINHPVYGRCFRTGDIVARDDGNGWKLLGRMDTQVKISGQRIETEEIEHALMSSATSILLSSVTVIYHQTRQLVAFCIPQDVDVYLDGGEPASSRGGLLSTLLRILSEETLPRHMVPARFVFVRDLPKTGTGKIARSVLAKEELPLLVFQSEADDDASATMGGWTAVVGDVWTEVLGGVGVLGIQTHFMEAGGDSLAALRACQRLSHLWKNRAAVTDAKDQGGDTDTETRDGLFGELLGVLAPIELLKRPILVHFAEYLYRALGDFDSSGSAPIVQIPASQPTSTTHLSLLYTASGRGAKTIVDYLLQKRNLHVDGGSHSGRHTTPLHCAAVNAHFETAQLLLNHNANPFARDPHGATPLHLASQHGPKALVSLLLDCTRTKKGVNPLSNTDDNGQTPLHHAARGGAPSTIIDLLMQSSPNPALYIHTTDTWTRTPLHWAVVNGWRTTVAALLAWGANPKLRDKNHESCIEIAERRARCGANERGAGVGASVFGDIARMLGGSGRTVVVGRFVK</sequence>
<dbReference type="Pfam" id="PF12796">
    <property type="entry name" value="Ank_2"/>
    <property type="match status" value="2"/>
</dbReference>
<dbReference type="eggNOG" id="KOG1178">
    <property type="taxonomic scope" value="Eukaryota"/>
</dbReference>
<dbReference type="OMA" id="GRRDWEM"/>
<feature type="domain" description="AMP-dependent synthetase/ligase" evidence="2">
    <location>
        <begin position="8"/>
        <end position="332"/>
    </location>
</feature>
<reference evidence="3 4" key="1">
    <citation type="submission" date="2009-08" db="EMBL/GenBank/DDBJ databases">
        <title>The Genome Sequence of Spizellomyces punctatus strain DAOM BR117.</title>
        <authorList>
            <consortium name="The Broad Institute Genome Sequencing Platform"/>
            <person name="Russ C."/>
            <person name="Cuomo C."/>
            <person name="Shea T."/>
            <person name="Young S.K."/>
            <person name="Zeng Q."/>
            <person name="Koehrsen M."/>
            <person name="Haas B."/>
            <person name="Borodovsky M."/>
            <person name="Guigo R."/>
            <person name="Alvarado L."/>
            <person name="Berlin A."/>
            <person name="Bochicchio J."/>
            <person name="Borenstein D."/>
            <person name="Chapman S."/>
            <person name="Chen Z."/>
            <person name="Engels R."/>
            <person name="Freedman E."/>
            <person name="Gellesch M."/>
            <person name="Goldberg J."/>
            <person name="Griggs A."/>
            <person name="Gujja S."/>
            <person name="Heiman D."/>
            <person name="Hepburn T."/>
            <person name="Howarth C."/>
            <person name="Jen D."/>
            <person name="Larson L."/>
            <person name="Lewis B."/>
            <person name="Mehta T."/>
            <person name="Park D."/>
            <person name="Pearson M."/>
            <person name="Roberts A."/>
            <person name="Saif S."/>
            <person name="Shenoy N."/>
            <person name="Sisk P."/>
            <person name="Stolte C."/>
            <person name="Sykes S."/>
            <person name="Thomson T."/>
            <person name="Walk T."/>
            <person name="White J."/>
            <person name="Yandava C."/>
            <person name="Burger G."/>
            <person name="Gray M.W."/>
            <person name="Holland P.W.H."/>
            <person name="King N."/>
            <person name="Lang F.B.F."/>
            <person name="Roger A.J."/>
            <person name="Ruiz-Trillo I."/>
            <person name="Lander E."/>
            <person name="Nusbaum C."/>
        </authorList>
    </citation>
    <scope>NUCLEOTIDE SEQUENCE [LARGE SCALE GENOMIC DNA]</scope>
    <source>
        <strain evidence="3 4">DAOM BR117</strain>
    </source>
</reference>
<dbReference type="VEuPathDB" id="FungiDB:SPPG_07049"/>
<evidence type="ECO:0000256" key="1">
    <source>
        <dbReference type="PROSITE-ProRule" id="PRU00023"/>
    </source>
</evidence>
<dbReference type="eggNOG" id="KOG0509">
    <property type="taxonomic scope" value="Eukaryota"/>
</dbReference>
<dbReference type="PANTHER" id="PTHR45527:SF1">
    <property type="entry name" value="FATTY ACID SYNTHASE"/>
    <property type="match status" value="1"/>
</dbReference>
<dbReference type="Gene3D" id="3.40.50.12780">
    <property type="entry name" value="N-terminal domain of ligase-like"/>
    <property type="match status" value="1"/>
</dbReference>
<evidence type="ECO:0000313" key="4">
    <source>
        <dbReference type="Proteomes" id="UP000053201"/>
    </source>
</evidence>
<dbReference type="RefSeq" id="XP_016605617.1">
    <property type="nucleotide sequence ID" value="XM_016755226.1"/>
</dbReference>
<dbReference type="PROSITE" id="PS00455">
    <property type="entry name" value="AMP_BINDING"/>
    <property type="match status" value="1"/>
</dbReference>
<dbReference type="PANTHER" id="PTHR45527">
    <property type="entry name" value="NONRIBOSOMAL PEPTIDE SYNTHETASE"/>
    <property type="match status" value="1"/>
</dbReference>
<dbReference type="SUPFAM" id="SSF48403">
    <property type="entry name" value="Ankyrin repeat"/>
    <property type="match status" value="1"/>
</dbReference>
<dbReference type="GO" id="GO:0044550">
    <property type="term" value="P:secondary metabolite biosynthetic process"/>
    <property type="evidence" value="ECO:0007669"/>
    <property type="project" value="TreeGrafter"/>
</dbReference>
<name>A0A0L0H8S4_SPIPD</name>
<dbReference type="InterPro" id="IPR045851">
    <property type="entry name" value="AMP-bd_C_sf"/>
</dbReference>
<dbReference type="OrthoDB" id="416786at2759"/>
<dbReference type="AlphaFoldDB" id="A0A0L0H8S4"/>
<dbReference type="InterPro" id="IPR042099">
    <property type="entry name" value="ANL_N_sf"/>
</dbReference>
<dbReference type="InterPro" id="IPR036770">
    <property type="entry name" value="Ankyrin_rpt-contain_sf"/>
</dbReference>
<evidence type="ECO:0000313" key="3">
    <source>
        <dbReference type="EMBL" id="KNC97577.1"/>
    </source>
</evidence>
<protein>
    <recommendedName>
        <fullName evidence="2">AMP-dependent synthetase/ligase domain-containing protein</fullName>
    </recommendedName>
</protein>
<keyword evidence="1" id="KW-0040">ANK repeat</keyword>
<dbReference type="Proteomes" id="UP000053201">
    <property type="component" value="Unassembled WGS sequence"/>
</dbReference>
<proteinExistence type="predicted"/>
<accession>A0A0L0H8S4</accession>
<dbReference type="InterPro" id="IPR020845">
    <property type="entry name" value="AMP-binding_CS"/>
</dbReference>
<feature type="repeat" description="ANK" evidence="1">
    <location>
        <begin position="735"/>
        <end position="762"/>
    </location>
</feature>
<dbReference type="InterPro" id="IPR006162">
    <property type="entry name" value="Ppantetheine_attach_site"/>
</dbReference>
<dbReference type="Gene3D" id="3.30.300.30">
    <property type="match status" value="1"/>
</dbReference>